<organism evidence="3 4">
    <name type="scientific">Microvenator marinus</name>
    <dbReference type="NCBI Taxonomy" id="2600177"/>
    <lineage>
        <taxon>Bacteria</taxon>
        <taxon>Deltaproteobacteria</taxon>
        <taxon>Bradymonadales</taxon>
        <taxon>Microvenatoraceae</taxon>
        <taxon>Microvenator</taxon>
    </lineage>
</organism>
<dbReference type="EMBL" id="CP042467">
    <property type="protein sequence ID" value="QED26629.1"/>
    <property type="molecule type" value="Genomic_DNA"/>
</dbReference>
<dbReference type="Pfam" id="PF03364">
    <property type="entry name" value="Polyketide_cyc"/>
    <property type="match status" value="1"/>
</dbReference>
<feature type="signal peptide" evidence="1">
    <location>
        <begin position="1"/>
        <end position="19"/>
    </location>
</feature>
<accession>A0A5B8XTB8</accession>
<feature type="chain" id="PRO_5023091394" description="Coenzyme Q-binding protein COQ10 START domain-containing protein" evidence="1">
    <location>
        <begin position="20"/>
        <end position="190"/>
    </location>
</feature>
<protein>
    <recommendedName>
        <fullName evidence="2">Coenzyme Q-binding protein COQ10 START domain-containing protein</fullName>
    </recommendedName>
</protein>
<dbReference type="KEGG" id="bbae:FRD01_05085"/>
<keyword evidence="1" id="KW-0732">Signal</keyword>
<dbReference type="InterPro" id="IPR023393">
    <property type="entry name" value="START-like_dom_sf"/>
</dbReference>
<evidence type="ECO:0000313" key="4">
    <source>
        <dbReference type="Proteomes" id="UP000321595"/>
    </source>
</evidence>
<feature type="domain" description="Coenzyme Q-binding protein COQ10 START" evidence="2">
    <location>
        <begin position="53"/>
        <end position="183"/>
    </location>
</feature>
<gene>
    <name evidence="3" type="ORF">FRD01_05085</name>
</gene>
<dbReference type="InterPro" id="IPR005031">
    <property type="entry name" value="COQ10_START"/>
</dbReference>
<reference evidence="3 4" key="1">
    <citation type="submission" date="2019-08" db="EMBL/GenBank/DDBJ databases">
        <authorList>
            <person name="Liang Q."/>
        </authorList>
    </citation>
    <scope>NUCLEOTIDE SEQUENCE [LARGE SCALE GENOMIC DNA]</scope>
    <source>
        <strain evidence="3 4">V1718</strain>
    </source>
</reference>
<dbReference type="OrthoDB" id="5515633at2"/>
<evidence type="ECO:0000256" key="1">
    <source>
        <dbReference type="SAM" id="SignalP"/>
    </source>
</evidence>
<dbReference type="Proteomes" id="UP000321595">
    <property type="component" value="Chromosome"/>
</dbReference>
<name>A0A5B8XTB8_9DELT</name>
<evidence type="ECO:0000313" key="3">
    <source>
        <dbReference type="EMBL" id="QED26629.1"/>
    </source>
</evidence>
<dbReference type="SUPFAM" id="SSF55961">
    <property type="entry name" value="Bet v1-like"/>
    <property type="match status" value="1"/>
</dbReference>
<sequence>MKKVMFVCVLGLLVSSVHAQETYHGRLSKGEIIVETKAIKGSDIPEATVTAVIDAPPSKVWDLISECKNYKKTMIRVAKAQEISRNGKEVVCQVTTAMPWPISDLTAKTKATHKVGPPVWSREWQLIEGDFESNVGSWRIQSFDIENTRSLVVYKVHAVPDLSVPDALIKKAQKDTLPDLIKHIRKQVSK</sequence>
<dbReference type="AlphaFoldDB" id="A0A5B8XTB8"/>
<dbReference type="RefSeq" id="WP_146958232.1">
    <property type="nucleotide sequence ID" value="NZ_CP042467.1"/>
</dbReference>
<dbReference type="Gene3D" id="3.30.530.20">
    <property type="match status" value="1"/>
</dbReference>
<keyword evidence="4" id="KW-1185">Reference proteome</keyword>
<evidence type="ECO:0000259" key="2">
    <source>
        <dbReference type="Pfam" id="PF03364"/>
    </source>
</evidence>
<proteinExistence type="predicted"/>